<feature type="transmembrane region" description="Helical" evidence="4">
    <location>
        <begin position="18"/>
        <end position="36"/>
    </location>
</feature>
<dbReference type="Gene3D" id="3.40.50.720">
    <property type="entry name" value="NAD(P)-binding Rossmann-like Domain"/>
    <property type="match status" value="1"/>
</dbReference>
<evidence type="ECO:0000256" key="3">
    <source>
        <dbReference type="SAM" id="MobiDB-lite"/>
    </source>
</evidence>
<sequence>MPVPVLVNLAANLYSSPYLVHVVVTLFVISIIRAYAQGRSTNRERDLHGRTILLTGAFTSLGSTVLEALANRGAHIIALTHIPIESPEVTLIVEALRERTKNESIFVEQCDVLDIKSTRDFCTKFLTGKDHRLDAIVFAHEYEHVGPYFASKEEKAACEEIRSATSDSTFLIITLLLPNLLVAPAERDIRIVSIINPFYAAAVPHFPQPPPVEGSQFLREGYYALRTVVLMRHLQRVLDALPQAPPPNPDAASAAAASNKTQKSNIVSVSVSPGFSRHDTVAPLLRAKLSTRESSFIGFVAYILLLPLLHIFTKTPSHAVQSVLHALFLPTPFKFASMPANQESKDLVDARPSEEVLKPGALYADCSVVSLDLRDRAQLPESDDKKGEPSQAKLIDDGEYGGEALGRFIWESFEENLKAREKNATSNVPQAPADKKDD</sequence>
<evidence type="ECO:0000256" key="2">
    <source>
        <dbReference type="ARBA" id="ARBA00023002"/>
    </source>
</evidence>
<keyword evidence="4" id="KW-0472">Membrane</keyword>
<evidence type="ECO:0000256" key="4">
    <source>
        <dbReference type="SAM" id="Phobius"/>
    </source>
</evidence>
<keyword evidence="4" id="KW-1133">Transmembrane helix</keyword>
<gene>
    <name evidence="5" type="ORF">A7U60_g4042</name>
</gene>
<reference evidence="5" key="1">
    <citation type="submission" date="2016-06" db="EMBL/GenBank/DDBJ databases">
        <title>Draft Genome sequence of the fungus Inonotus baumii.</title>
        <authorList>
            <person name="Zhu H."/>
            <person name="Lin W."/>
        </authorList>
    </citation>
    <scope>NUCLEOTIDE SEQUENCE</scope>
    <source>
        <strain evidence="5">821</strain>
    </source>
</reference>
<organism evidence="5 6">
    <name type="scientific">Sanghuangporus baumii</name>
    <name type="common">Phellinus baumii</name>
    <dbReference type="NCBI Taxonomy" id="108892"/>
    <lineage>
        <taxon>Eukaryota</taxon>
        <taxon>Fungi</taxon>
        <taxon>Dikarya</taxon>
        <taxon>Basidiomycota</taxon>
        <taxon>Agaricomycotina</taxon>
        <taxon>Agaricomycetes</taxon>
        <taxon>Hymenochaetales</taxon>
        <taxon>Hymenochaetaceae</taxon>
        <taxon>Sanghuangporus</taxon>
    </lineage>
</organism>
<protein>
    <recommendedName>
        <fullName evidence="7">Ketoreductase (KR) domain-containing protein</fullName>
    </recommendedName>
</protein>
<dbReference type="EMBL" id="LNZH02000170">
    <property type="protein sequence ID" value="OCB88817.1"/>
    <property type="molecule type" value="Genomic_DNA"/>
</dbReference>
<evidence type="ECO:0000313" key="6">
    <source>
        <dbReference type="Proteomes" id="UP000757232"/>
    </source>
</evidence>
<evidence type="ECO:0008006" key="7">
    <source>
        <dbReference type="Google" id="ProtNLM"/>
    </source>
</evidence>
<keyword evidence="2" id="KW-0560">Oxidoreductase</keyword>
<dbReference type="AlphaFoldDB" id="A0A9Q5N5X6"/>
<dbReference type="PANTHER" id="PTHR24320:SF152">
    <property type="entry name" value="SHORT-CHAIN DEHYDROGENASE_REDUCTASE FAMILY PROTEIN"/>
    <property type="match status" value="1"/>
</dbReference>
<comment type="caution">
    <text evidence="5">The sequence shown here is derived from an EMBL/GenBank/DDBJ whole genome shotgun (WGS) entry which is preliminary data.</text>
</comment>
<dbReference type="Proteomes" id="UP000757232">
    <property type="component" value="Unassembled WGS sequence"/>
</dbReference>
<dbReference type="InterPro" id="IPR036291">
    <property type="entry name" value="NAD(P)-bd_dom_sf"/>
</dbReference>
<dbReference type="SUPFAM" id="SSF51735">
    <property type="entry name" value="NAD(P)-binding Rossmann-fold domains"/>
    <property type="match status" value="1"/>
</dbReference>
<dbReference type="GO" id="GO:0016491">
    <property type="term" value="F:oxidoreductase activity"/>
    <property type="evidence" value="ECO:0007669"/>
    <property type="project" value="UniProtKB-KW"/>
</dbReference>
<evidence type="ECO:0000256" key="1">
    <source>
        <dbReference type="ARBA" id="ARBA00006484"/>
    </source>
</evidence>
<evidence type="ECO:0000313" key="5">
    <source>
        <dbReference type="EMBL" id="OCB88817.1"/>
    </source>
</evidence>
<feature type="compositionally biased region" description="Basic and acidic residues" evidence="3">
    <location>
        <begin position="377"/>
        <end position="388"/>
    </location>
</feature>
<feature type="transmembrane region" description="Helical" evidence="4">
    <location>
        <begin position="296"/>
        <end position="313"/>
    </location>
</feature>
<feature type="region of interest" description="Disordered" evidence="3">
    <location>
        <begin position="377"/>
        <end position="398"/>
    </location>
</feature>
<keyword evidence="4" id="KW-0812">Transmembrane</keyword>
<comment type="similarity">
    <text evidence="1">Belongs to the short-chain dehydrogenases/reductases (SDR) family.</text>
</comment>
<dbReference type="PANTHER" id="PTHR24320">
    <property type="entry name" value="RETINOL DEHYDROGENASE"/>
    <property type="match status" value="1"/>
</dbReference>
<accession>A0A9Q5N5X6</accession>
<feature type="region of interest" description="Disordered" evidence="3">
    <location>
        <begin position="419"/>
        <end position="438"/>
    </location>
</feature>
<keyword evidence="6" id="KW-1185">Reference proteome</keyword>
<proteinExistence type="inferred from homology"/>
<dbReference type="OrthoDB" id="191979at2759"/>
<name>A0A9Q5N5X6_SANBA</name>